<dbReference type="Pfam" id="PF00650">
    <property type="entry name" value="CRAL_TRIO"/>
    <property type="match status" value="1"/>
</dbReference>
<dbReference type="AlphaFoldDB" id="A0A367IKT7"/>
<evidence type="ECO:0000313" key="4">
    <source>
        <dbReference type="Proteomes" id="UP000253551"/>
    </source>
</evidence>
<dbReference type="PROSITE" id="PS50191">
    <property type="entry name" value="CRAL_TRIO"/>
    <property type="match status" value="1"/>
</dbReference>
<dbReference type="SUPFAM" id="SSF52087">
    <property type="entry name" value="CRAL/TRIO domain"/>
    <property type="match status" value="1"/>
</dbReference>
<sequence>MFKFKSSSGTASSADSTKSISTDLGPVTYEPILSLPANYEPILNTPLDEEQKQKIKDLLAYMDTIMLSSDDPYYPSEKGFLSEATAHRYMRARKWDFEAAKTMLEKTVKWRREFKPDQLDPDFIRPEAETGKMYFSGYDKNGRPLWIMKPRNENSKDSDRQVKHIVFCLERAIRLMPDNVEKISIVTDFKGSSMSSNPSVNTSKKFLEILSNHYPERLAPWFFLTTFKVIAPFVDPVTRNKIKFINSGDAKAATND</sequence>
<dbReference type="EMBL" id="PJQM01007362">
    <property type="protein sequence ID" value="RCH78280.1"/>
    <property type="molecule type" value="Genomic_DNA"/>
</dbReference>
<dbReference type="Pfam" id="PF03765">
    <property type="entry name" value="CRAL_TRIO_N"/>
    <property type="match status" value="1"/>
</dbReference>
<dbReference type="SMART" id="SM01100">
    <property type="entry name" value="CRAL_TRIO_N"/>
    <property type="match status" value="1"/>
</dbReference>
<dbReference type="InterPro" id="IPR052578">
    <property type="entry name" value="PI_Transfer_CRAL-TRIO"/>
</dbReference>
<dbReference type="PANTHER" id="PTHR45824:SF29">
    <property type="entry name" value="GH16843P"/>
    <property type="match status" value="1"/>
</dbReference>
<dbReference type="InterPro" id="IPR011074">
    <property type="entry name" value="CRAL/TRIO_N_dom"/>
</dbReference>
<dbReference type="PANTHER" id="PTHR45824">
    <property type="entry name" value="GH16843P"/>
    <property type="match status" value="1"/>
</dbReference>
<feature type="non-terminal residue" evidence="3">
    <location>
        <position position="256"/>
    </location>
</feature>
<dbReference type="STRING" id="4846.A0A367IKT7"/>
<feature type="domain" description="CRAL-TRIO" evidence="2">
    <location>
        <begin position="135"/>
        <end position="256"/>
    </location>
</feature>
<dbReference type="InterPro" id="IPR036865">
    <property type="entry name" value="CRAL-TRIO_dom_sf"/>
</dbReference>
<comment type="caution">
    <text evidence="3">The sequence shown here is derived from an EMBL/GenBank/DDBJ whole genome shotgun (WGS) entry which is preliminary data.</text>
</comment>
<dbReference type="SUPFAM" id="SSF46938">
    <property type="entry name" value="CRAL/TRIO N-terminal domain"/>
    <property type="match status" value="1"/>
</dbReference>
<dbReference type="InterPro" id="IPR036273">
    <property type="entry name" value="CRAL/TRIO_N_dom_sf"/>
</dbReference>
<protein>
    <recommendedName>
        <fullName evidence="2">CRAL-TRIO domain-containing protein</fullName>
    </recommendedName>
</protein>
<accession>A0A367IKT7</accession>
<organism evidence="3 4">
    <name type="scientific">Rhizopus stolonifer</name>
    <name type="common">Rhizopus nigricans</name>
    <dbReference type="NCBI Taxonomy" id="4846"/>
    <lineage>
        <taxon>Eukaryota</taxon>
        <taxon>Fungi</taxon>
        <taxon>Fungi incertae sedis</taxon>
        <taxon>Mucoromycota</taxon>
        <taxon>Mucoromycotina</taxon>
        <taxon>Mucoromycetes</taxon>
        <taxon>Mucorales</taxon>
        <taxon>Mucorineae</taxon>
        <taxon>Rhizopodaceae</taxon>
        <taxon>Rhizopus</taxon>
    </lineage>
</organism>
<dbReference type="Proteomes" id="UP000253551">
    <property type="component" value="Unassembled WGS sequence"/>
</dbReference>
<evidence type="ECO:0000313" key="3">
    <source>
        <dbReference type="EMBL" id="RCH78280.1"/>
    </source>
</evidence>
<dbReference type="SMART" id="SM00516">
    <property type="entry name" value="SEC14"/>
    <property type="match status" value="1"/>
</dbReference>
<keyword evidence="4" id="KW-1185">Reference proteome</keyword>
<proteinExistence type="predicted"/>
<evidence type="ECO:0000256" key="1">
    <source>
        <dbReference type="SAM" id="MobiDB-lite"/>
    </source>
</evidence>
<evidence type="ECO:0000259" key="2">
    <source>
        <dbReference type="PROSITE" id="PS50191"/>
    </source>
</evidence>
<gene>
    <name evidence="3" type="ORF">CU098_002653</name>
</gene>
<feature type="region of interest" description="Disordered" evidence="1">
    <location>
        <begin position="1"/>
        <end position="20"/>
    </location>
</feature>
<dbReference type="OrthoDB" id="75724at2759"/>
<dbReference type="GO" id="GO:0008526">
    <property type="term" value="F:phosphatidylinositol transfer activity"/>
    <property type="evidence" value="ECO:0007669"/>
    <property type="project" value="TreeGrafter"/>
</dbReference>
<dbReference type="InterPro" id="IPR001251">
    <property type="entry name" value="CRAL-TRIO_dom"/>
</dbReference>
<feature type="compositionally biased region" description="Low complexity" evidence="1">
    <location>
        <begin position="1"/>
        <end position="19"/>
    </location>
</feature>
<name>A0A367IKT7_RHIST</name>
<dbReference type="Gene3D" id="3.40.525.10">
    <property type="entry name" value="CRAL-TRIO lipid binding domain"/>
    <property type="match status" value="1"/>
</dbReference>
<reference evidence="3 4" key="1">
    <citation type="journal article" date="2018" name="G3 (Bethesda)">
        <title>Phylogenetic and Phylogenomic Definition of Rhizopus Species.</title>
        <authorList>
            <person name="Gryganskyi A.P."/>
            <person name="Golan J."/>
            <person name="Dolatabadi S."/>
            <person name="Mondo S."/>
            <person name="Robb S."/>
            <person name="Idnurm A."/>
            <person name="Muszewska A."/>
            <person name="Steczkiewicz K."/>
            <person name="Masonjones S."/>
            <person name="Liao H.L."/>
            <person name="Gajdeczka M.T."/>
            <person name="Anike F."/>
            <person name="Vuek A."/>
            <person name="Anishchenko I.M."/>
            <person name="Voigt K."/>
            <person name="de Hoog G.S."/>
            <person name="Smith M.E."/>
            <person name="Heitman J."/>
            <person name="Vilgalys R."/>
            <person name="Stajich J.E."/>
        </authorList>
    </citation>
    <scope>NUCLEOTIDE SEQUENCE [LARGE SCALE GENOMIC DNA]</scope>
    <source>
        <strain evidence="3 4">LSU 92-RS-03</strain>
    </source>
</reference>
<dbReference type="CDD" id="cd00170">
    <property type="entry name" value="SEC14"/>
    <property type="match status" value="1"/>
</dbReference>